<accession>A0A431TZ96</accession>
<organism evidence="2 3">
    <name type="scientific">Hymenobacter gummosus</name>
    <dbReference type="NCBI Taxonomy" id="1776032"/>
    <lineage>
        <taxon>Bacteria</taxon>
        <taxon>Pseudomonadati</taxon>
        <taxon>Bacteroidota</taxon>
        <taxon>Cytophagia</taxon>
        <taxon>Cytophagales</taxon>
        <taxon>Hymenobacteraceae</taxon>
        <taxon>Hymenobacter</taxon>
    </lineage>
</organism>
<dbReference type="Proteomes" id="UP000282184">
    <property type="component" value="Unassembled WGS sequence"/>
</dbReference>
<reference evidence="2 3" key="1">
    <citation type="submission" date="2018-12" db="EMBL/GenBank/DDBJ databases">
        <title>Hymenobacter gummosus sp. nov., isolated from a spring.</title>
        <authorList>
            <person name="Nie L."/>
        </authorList>
    </citation>
    <scope>NUCLEOTIDE SEQUENCE [LARGE SCALE GENOMIC DNA]</scope>
    <source>
        <strain evidence="2 3">KCTC 52166</strain>
    </source>
</reference>
<keyword evidence="3" id="KW-1185">Reference proteome</keyword>
<name>A0A431TZ96_9BACT</name>
<protein>
    <submittedName>
        <fullName evidence="2">Uncharacterized protein</fullName>
    </submittedName>
</protein>
<evidence type="ECO:0000256" key="1">
    <source>
        <dbReference type="SAM" id="MobiDB-lite"/>
    </source>
</evidence>
<proteinExistence type="predicted"/>
<feature type="compositionally biased region" description="Basic and acidic residues" evidence="1">
    <location>
        <begin position="8"/>
        <end position="26"/>
    </location>
</feature>
<evidence type="ECO:0000313" key="3">
    <source>
        <dbReference type="Proteomes" id="UP000282184"/>
    </source>
</evidence>
<dbReference type="EMBL" id="RXOF01000011">
    <property type="protein sequence ID" value="RTQ47774.1"/>
    <property type="molecule type" value="Genomic_DNA"/>
</dbReference>
<feature type="compositionally biased region" description="Basic and acidic residues" evidence="1">
    <location>
        <begin position="82"/>
        <end position="94"/>
    </location>
</feature>
<dbReference type="AlphaFoldDB" id="A0A431TZ96"/>
<comment type="caution">
    <text evidence="2">The sequence shown here is derived from an EMBL/GenBank/DDBJ whole genome shotgun (WGS) entry which is preliminary data.</text>
</comment>
<evidence type="ECO:0000313" key="2">
    <source>
        <dbReference type="EMBL" id="RTQ47774.1"/>
    </source>
</evidence>
<dbReference type="OrthoDB" id="883588at2"/>
<sequence>MATTPNHPHPEHDADKPASASRRNDGSNDNPDEFSEFRKSDAPGTEDYSRESEQADPWAQPGHVEQNQNPEAVKATENSSNDAKREAWAKDDPRYGSGPRPATPDEAPKE</sequence>
<dbReference type="RefSeq" id="WP_126694532.1">
    <property type="nucleotide sequence ID" value="NZ_RXOF01000011.1"/>
</dbReference>
<feature type="compositionally biased region" description="Basic and acidic residues" evidence="1">
    <location>
        <begin position="35"/>
        <end position="53"/>
    </location>
</feature>
<feature type="compositionally biased region" description="Polar residues" evidence="1">
    <location>
        <begin position="65"/>
        <end position="81"/>
    </location>
</feature>
<gene>
    <name evidence="2" type="ORF">EJV47_17795</name>
</gene>
<feature type="region of interest" description="Disordered" evidence="1">
    <location>
        <begin position="1"/>
        <end position="110"/>
    </location>
</feature>